<evidence type="ECO:0000256" key="4">
    <source>
        <dbReference type="ARBA" id="ARBA00023242"/>
    </source>
</evidence>
<dbReference type="AlphaFoldDB" id="A0AAD5QCD3"/>
<feature type="domain" description="Exportin-1/Importin-beta-like" evidence="5">
    <location>
        <begin position="131"/>
        <end position="287"/>
    </location>
</feature>
<dbReference type="SUPFAM" id="SSF48371">
    <property type="entry name" value="ARM repeat"/>
    <property type="match status" value="1"/>
</dbReference>
<comment type="caution">
    <text evidence="6">The sequence shown here is derived from an EMBL/GenBank/DDBJ whole genome shotgun (WGS) entry which is preliminary data.</text>
</comment>
<accession>A0AAD5QCD3</accession>
<dbReference type="GO" id="GO:0005634">
    <property type="term" value="C:nucleus"/>
    <property type="evidence" value="ECO:0007669"/>
    <property type="project" value="UniProtKB-SubCell"/>
</dbReference>
<keyword evidence="4" id="KW-0539">Nucleus</keyword>
<proteinExistence type="inferred from homology"/>
<name>A0AAD5QCD3_PYTIN</name>
<evidence type="ECO:0000256" key="3">
    <source>
        <dbReference type="ARBA" id="ARBA00022448"/>
    </source>
</evidence>
<organism evidence="6 7">
    <name type="scientific">Pythium insidiosum</name>
    <name type="common">Pythiosis disease agent</name>
    <dbReference type="NCBI Taxonomy" id="114742"/>
    <lineage>
        <taxon>Eukaryota</taxon>
        <taxon>Sar</taxon>
        <taxon>Stramenopiles</taxon>
        <taxon>Oomycota</taxon>
        <taxon>Peronosporomycetes</taxon>
        <taxon>Pythiales</taxon>
        <taxon>Pythiaceae</taxon>
        <taxon>Pythium</taxon>
    </lineage>
</organism>
<dbReference type="Pfam" id="PF08389">
    <property type="entry name" value="Xpo1"/>
    <property type="match status" value="1"/>
</dbReference>
<evidence type="ECO:0000256" key="1">
    <source>
        <dbReference type="ARBA" id="ARBA00004123"/>
    </source>
</evidence>
<evidence type="ECO:0000313" key="6">
    <source>
        <dbReference type="EMBL" id="KAJ0408484.1"/>
    </source>
</evidence>
<dbReference type="InterPro" id="IPR013598">
    <property type="entry name" value="Exportin-1/Importin-b-like"/>
</dbReference>
<keyword evidence="3" id="KW-0813">Transport</keyword>
<dbReference type="PANTHER" id="PTHR12363:SF33">
    <property type="entry name" value="IMPORTIN-13"/>
    <property type="match status" value="1"/>
</dbReference>
<dbReference type="GO" id="GO:0005737">
    <property type="term" value="C:cytoplasm"/>
    <property type="evidence" value="ECO:0007669"/>
    <property type="project" value="TreeGrafter"/>
</dbReference>
<evidence type="ECO:0000259" key="5">
    <source>
        <dbReference type="Pfam" id="PF08389"/>
    </source>
</evidence>
<evidence type="ECO:0000256" key="2">
    <source>
        <dbReference type="ARBA" id="ARBA00007991"/>
    </source>
</evidence>
<dbReference type="InterPro" id="IPR011989">
    <property type="entry name" value="ARM-like"/>
</dbReference>
<dbReference type="Gene3D" id="1.25.10.10">
    <property type="entry name" value="Leucine-rich Repeat Variant"/>
    <property type="match status" value="2"/>
</dbReference>
<reference evidence="6" key="1">
    <citation type="submission" date="2021-12" db="EMBL/GenBank/DDBJ databases">
        <title>Prjna785345.</title>
        <authorList>
            <person name="Rujirawat T."/>
            <person name="Krajaejun T."/>
        </authorList>
    </citation>
    <scope>NUCLEOTIDE SEQUENCE</scope>
    <source>
        <strain evidence="6">Pi057C3</strain>
    </source>
</reference>
<dbReference type="InterPro" id="IPR016024">
    <property type="entry name" value="ARM-type_fold"/>
</dbReference>
<comment type="similarity">
    <text evidence="2">Belongs to the importin beta family.</text>
</comment>
<dbReference type="PANTHER" id="PTHR12363">
    <property type="entry name" value="TRANSPORTIN 3 AND IMPORTIN 13"/>
    <property type="match status" value="1"/>
</dbReference>
<dbReference type="InterPro" id="IPR051345">
    <property type="entry name" value="Importin_beta-like_NTR"/>
</dbReference>
<dbReference type="GO" id="GO:0006606">
    <property type="term" value="P:protein import into nucleus"/>
    <property type="evidence" value="ECO:0007669"/>
    <property type="project" value="TreeGrafter"/>
</dbReference>
<evidence type="ECO:0000313" key="7">
    <source>
        <dbReference type="Proteomes" id="UP001209570"/>
    </source>
</evidence>
<comment type="subcellular location">
    <subcellularLocation>
        <location evidence="1">Nucleus</location>
    </subcellularLocation>
</comment>
<protein>
    <recommendedName>
        <fullName evidence="5">Exportin-1/Importin-beta-like domain-containing protein</fullName>
    </recommendedName>
</protein>
<sequence>MEISVITEALQQLHSPHSTPRVRRRADSFLQRFQRSPEASPAALHVLQAPIVADGAASVAPLVRVERAFAASTLYTTVASYVRKYKLDDAASWTPEERAMHEAVTAEFGALCQHVWDVLSGPSAILEELNVQTSLALTVAVILLRFHEQHSESTFVSAVEWLVTNQKRPVSESGPCDVTNFAILLTLKVIPEEVENKRVKFTKAKRLECELLVQRAAPHVVQQVLPSIAATIDAHEESQGRLRGLLLQCLASWVEFGNVSSSLLLESGLLSRAFRETMVPPFSEDAFAVIREVVRVCKSDAHVPLMTVVMKEFVNLGRHVREMLATAPQNVAFCIKNCATAISECGQAFITYFVDYALDPESRNLVFELLETILSFTAINDMETSNETMDFWVDFRAYISGKHEDRMQEFEVFISRLLNILVERTVFPDDFEALSAVAKDQFGVYRNDVRAVFRSLATVSVASEDRFIVDAIHAIFHQYDLLDKEAQPPSDWWRKTEVYVHALSALSKSLREEDTTLVPRLFELLSLQRMPQEMLQSNELIGKVRLHHLIQTLFFEKDVQYHIVVALFHAAGGAMPPTLSEQVAEVLRSFWSSYGRIRSEELIMRLLSDEAVMATHVPPRTRADFAATISKNDCIDNPRKFRRVLTSFCDHFRKCVSGTPNHNAGASTTTAAAAAAIAGHAM</sequence>
<dbReference type="EMBL" id="JAKCXM010000011">
    <property type="protein sequence ID" value="KAJ0408484.1"/>
    <property type="molecule type" value="Genomic_DNA"/>
</dbReference>
<gene>
    <name evidence="6" type="ORF">P43SY_006414</name>
</gene>
<dbReference type="Proteomes" id="UP001209570">
    <property type="component" value="Unassembled WGS sequence"/>
</dbReference>
<keyword evidence="7" id="KW-1185">Reference proteome</keyword>